<keyword evidence="7" id="KW-1185">Reference proteome</keyword>
<reference evidence="6" key="1">
    <citation type="submission" date="2021-12" db="EMBL/GenBank/DDBJ databases">
        <authorList>
            <person name="King R."/>
        </authorList>
    </citation>
    <scope>NUCLEOTIDE SEQUENCE</scope>
</reference>
<name>A0A9N9RHB1_9NEOP</name>
<feature type="signal peptide" evidence="5">
    <location>
        <begin position="1"/>
        <end position="27"/>
    </location>
</feature>
<organism evidence="6 7">
    <name type="scientific">Diatraea saccharalis</name>
    <name type="common">sugarcane borer</name>
    <dbReference type="NCBI Taxonomy" id="40085"/>
    <lineage>
        <taxon>Eukaryota</taxon>
        <taxon>Metazoa</taxon>
        <taxon>Ecdysozoa</taxon>
        <taxon>Arthropoda</taxon>
        <taxon>Hexapoda</taxon>
        <taxon>Insecta</taxon>
        <taxon>Pterygota</taxon>
        <taxon>Neoptera</taxon>
        <taxon>Endopterygota</taxon>
        <taxon>Lepidoptera</taxon>
        <taxon>Glossata</taxon>
        <taxon>Ditrysia</taxon>
        <taxon>Pyraloidea</taxon>
        <taxon>Crambidae</taxon>
        <taxon>Crambinae</taxon>
        <taxon>Diatraea</taxon>
    </lineage>
</organism>
<evidence type="ECO:0000256" key="2">
    <source>
        <dbReference type="ARBA" id="ARBA00022737"/>
    </source>
</evidence>
<reference evidence="6" key="2">
    <citation type="submission" date="2022-10" db="EMBL/GenBank/DDBJ databases">
        <authorList>
            <consortium name="ENA_rothamsted_submissions"/>
            <consortium name="culmorum"/>
            <person name="King R."/>
        </authorList>
    </citation>
    <scope>NUCLEOTIDE SEQUENCE</scope>
</reference>
<dbReference type="AlphaFoldDB" id="A0A9N9RHB1"/>
<feature type="chain" id="PRO_5040434446" description="Peptidylamidoglycolate lyase" evidence="5">
    <location>
        <begin position="28"/>
        <end position="213"/>
    </location>
</feature>
<dbReference type="SUPFAM" id="SSF101898">
    <property type="entry name" value="NHL repeat"/>
    <property type="match status" value="1"/>
</dbReference>
<protein>
    <recommendedName>
        <fullName evidence="8">Peptidylamidoglycolate lyase</fullName>
    </recommendedName>
</protein>
<evidence type="ECO:0000256" key="4">
    <source>
        <dbReference type="PROSITE-ProRule" id="PRU00504"/>
    </source>
</evidence>
<dbReference type="EMBL" id="OU893340">
    <property type="protein sequence ID" value="CAG9796339.1"/>
    <property type="molecule type" value="Genomic_DNA"/>
</dbReference>
<dbReference type="Gene3D" id="2.120.10.30">
    <property type="entry name" value="TolB, C-terminal domain"/>
    <property type="match status" value="2"/>
</dbReference>
<feature type="repeat" description="NHL" evidence="4">
    <location>
        <begin position="137"/>
        <end position="181"/>
    </location>
</feature>
<dbReference type="GO" id="GO:0005576">
    <property type="term" value="C:extracellular region"/>
    <property type="evidence" value="ECO:0007669"/>
    <property type="project" value="TreeGrafter"/>
</dbReference>
<keyword evidence="3" id="KW-0325">Glycoprotein</keyword>
<dbReference type="PANTHER" id="PTHR10680:SF36">
    <property type="entry name" value="PEPTIDYL-ALPHA-HYDROXYGLYCINE ALPHA-AMIDATING LYASE 1"/>
    <property type="match status" value="1"/>
</dbReference>
<keyword evidence="2" id="KW-0677">Repeat</keyword>
<dbReference type="OrthoDB" id="10018185at2759"/>
<evidence type="ECO:0000313" key="6">
    <source>
        <dbReference type="EMBL" id="CAG9796339.1"/>
    </source>
</evidence>
<evidence type="ECO:0000313" key="7">
    <source>
        <dbReference type="Proteomes" id="UP001153714"/>
    </source>
</evidence>
<evidence type="ECO:0000256" key="1">
    <source>
        <dbReference type="ARBA" id="ARBA00022729"/>
    </source>
</evidence>
<evidence type="ECO:0008006" key="8">
    <source>
        <dbReference type="Google" id="ProtNLM"/>
    </source>
</evidence>
<sequence length="213" mass="24322">MKYSHSFTDAYFLLVVLLFSLLHNLDARRVQYRDGGYYGNNYYSHIGLDTMVNTAIEKLDQSLQWVKDWPDPVKLGQVSGVALDGAGHVVVFHRATNVWDATTFSDRNVYQSIGEPPISQPTILVFNETGELVDTWGKNLFIPGNDDKHFCKPTSVAVMANGDFFVADGYCNHRILKFSSQGEIILQWGKGMYNYNIIDKWYMIFLKLVKVFD</sequence>
<dbReference type="Pfam" id="PF01436">
    <property type="entry name" value="NHL"/>
    <property type="match status" value="1"/>
</dbReference>
<evidence type="ECO:0000256" key="5">
    <source>
        <dbReference type="SAM" id="SignalP"/>
    </source>
</evidence>
<dbReference type="InterPro" id="IPR001258">
    <property type="entry name" value="NHL_repeat"/>
</dbReference>
<gene>
    <name evidence="6" type="ORF">DIATSA_LOCUS13536</name>
</gene>
<dbReference type="PANTHER" id="PTHR10680">
    <property type="entry name" value="PEPTIDYL-GLYCINE ALPHA-AMIDATING MONOOXYGENASE"/>
    <property type="match status" value="1"/>
</dbReference>
<evidence type="ECO:0000256" key="3">
    <source>
        <dbReference type="ARBA" id="ARBA00023180"/>
    </source>
</evidence>
<proteinExistence type="predicted"/>
<keyword evidence="1 5" id="KW-0732">Signal</keyword>
<dbReference type="Proteomes" id="UP001153714">
    <property type="component" value="Chromosome 9"/>
</dbReference>
<dbReference type="InterPro" id="IPR011042">
    <property type="entry name" value="6-blade_b-propeller_TolB-like"/>
</dbReference>
<accession>A0A9N9RHB1</accession>
<dbReference type="PROSITE" id="PS51125">
    <property type="entry name" value="NHL"/>
    <property type="match status" value="1"/>
</dbReference>